<protein>
    <submittedName>
        <fullName evidence="17">Penicillin-binding protein 2</fullName>
        <ecNumber evidence="17">3.4.16.4</ecNumber>
    </submittedName>
</protein>
<evidence type="ECO:0000256" key="9">
    <source>
        <dbReference type="ARBA" id="ARBA00022960"/>
    </source>
</evidence>
<keyword evidence="9" id="KW-0133">Cell shape</keyword>
<dbReference type="InterPro" id="IPR012338">
    <property type="entry name" value="Beta-lactam/transpept-like"/>
</dbReference>
<dbReference type="InterPro" id="IPR001460">
    <property type="entry name" value="PCN-bd_Tpept"/>
</dbReference>
<evidence type="ECO:0000256" key="7">
    <source>
        <dbReference type="ARBA" id="ARBA00022692"/>
    </source>
</evidence>
<dbReference type="PANTHER" id="PTHR30627">
    <property type="entry name" value="PEPTIDOGLYCAN D,D-TRANSPEPTIDASE"/>
    <property type="match status" value="1"/>
</dbReference>
<reference evidence="18" key="1">
    <citation type="journal article" date="2019" name="Int. J. Syst. Evol. Microbiol.">
        <title>The Global Catalogue of Microorganisms (GCM) 10K type strain sequencing project: providing services to taxonomists for standard genome sequencing and annotation.</title>
        <authorList>
            <consortium name="The Broad Institute Genomics Platform"/>
            <consortium name="The Broad Institute Genome Sequencing Center for Infectious Disease"/>
            <person name="Wu L."/>
            <person name="Ma J."/>
        </authorList>
    </citation>
    <scope>NUCLEOTIDE SEQUENCE [LARGE SCALE GENOMIC DNA]</scope>
    <source>
        <strain evidence="18">JCM 16545</strain>
    </source>
</reference>
<evidence type="ECO:0000256" key="11">
    <source>
        <dbReference type="ARBA" id="ARBA00022989"/>
    </source>
</evidence>
<keyword evidence="11 14" id="KW-1133">Transmembrane helix</keyword>
<dbReference type="RefSeq" id="WP_229961278.1">
    <property type="nucleotide sequence ID" value="NZ_JAJJWI010000011.1"/>
</dbReference>
<dbReference type="Gene3D" id="3.40.710.10">
    <property type="entry name" value="DD-peptidase/beta-lactamase superfamily"/>
    <property type="match status" value="1"/>
</dbReference>
<organism evidence="17 18">
    <name type="scientific">Pontibacter silvestris</name>
    <dbReference type="NCBI Taxonomy" id="2305183"/>
    <lineage>
        <taxon>Bacteria</taxon>
        <taxon>Pseudomonadati</taxon>
        <taxon>Bacteroidota</taxon>
        <taxon>Cytophagia</taxon>
        <taxon>Cytophagales</taxon>
        <taxon>Hymenobacteraceae</taxon>
        <taxon>Pontibacter</taxon>
    </lineage>
</organism>
<evidence type="ECO:0000313" key="17">
    <source>
        <dbReference type="EMBL" id="MFD2069312.1"/>
    </source>
</evidence>
<keyword evidence="3" id="KW-1003">Cell membrane</keyword>
<feature type="domain" description="Penicillin-binding protein transpeptidase" evidence="15">
    <location>
        <begin position="254"/>
        <end position="578"/>
    </location>
</feature>
<dbReference type="GO" id="GO:0009002">
    <property type="term" value="F:serine-type D-Ala-D-Ala carboxypeptidase activity"/>
    <property type="evidence" value="ECO:0007669"/>
    <property type="project" value="UniProtKB-EC"/>
</dbReference>
<evidence type="ECO:0000256" key="12">
    <source>
        <dbReference type="ARBA" id="ARBA00023136"/>
    </source>
</evidence>
<dbReference type="Gene3D" id="3.30.1390.30">
    <property type="entry name" value="Penicillin-binding protein 2a, domain 3"/>
    <property type="match status" value="1"/>
</dbReference>
<evidence type="ECO:0000259" key="16">
    <source>
        <dbReference type="Pfam" id="PF03717"/>
    </source>
</evidence>
<evidence type="ECO:0000256" key="1">
    <source>
        <dbReference type="ARBA" id="ARBA00004167"/>
    </source>
</evidence>
<dbReference type="InterPro" id="IPR017790">
    <property type="entry name" value="Penicillin-binding_protein_2"/>
</dbReference>
<dbReference type="Pfam" id="PF03717">
    <property type="entry name" value="PBP_dimer"/>
    <property type="match status" value="1"/>
</dbReference>
<dbReference type="EMBL" id="JBHUHV010000059">
    <property type="protein sequence ID" value="MFD2069312.1"/>
    <property type="molecule type" value="Genomic_DNA"/>
</dbReference>
<sequence length="608" mass="67633">MNYLENRKYVIQAIFLVVGIVFACRLFYIQVIDSSYKQAAETNAIKTIIQYPFRGLIYDRNGKLLVQNTPVYDLMVVPKEARNIDTLKLCKLVGLPLEDVRERLKKARTYSYVKPSIFYQKLSTQEFAHIQDNLIDFPGFYINARTARGYPHQSLAHALGYIAEISPKQLEDSTYSGYRSGDYIGKSGIELEYEKYLMGKRGVKYKMVNVRGIEKGAFKEGAYDTLSVAGQNLVSTIDLDLQAYGEYLMNGAKGSVVAIEPETGEVLAYISSPFYDPNLFTGKEYGKNYMELLNEPNKTMFNRPIMASSNPPGSIFKLAQALIALQDGIITPNTGYPCNQSLIKCSHAHAAPTNLSIAIQTSCNPYFYQVFRAMLNRGKSKNTFKDTALGLTDWRDQVTSFGFGTKLGIDLPNEKQGIIASTAMYDRIYGPNRWKFSTIYSLSIGQGELGVTPLQMANFMATIANRGYYITPHIIRSIGEHGEPLPEYQERHYTTVASKHFEPVVDGMAAVVASGTGRNANLSKLGIEVCGKTGTAENPQGKDHAVFVAFAPKVNPKIAIAVYVENAGFGAQSAAPIAGLMIEKYLTDSVSRKPMEKWVLSREYLNID</sequence>
<keyword evidence="5 17" id="KW-0121">Carboxypeptidase</keyword>
<evidence type="ECO:0000259" key="15">
    <source>
        <dbReference type="Pfam" id="PF00905"/>
    </source>
</evidence>
<keyword evidence="12 14" id="KW-0472">Membrane</keyword>
<dbReference type="Gene3D" id="3.90.1310.10">
    <property type="entry name" value="Penicillin-binding protein 2a (Domain 2)"/>
    <property type="match status" value="1"/>
</dbReference>
<keyword evidence="4" id="KW-0997">Cell inner membrane</keyword>
<dbReference type="EC" id="3.4.16.4" evidence="17"/>
<evidence type="ECO:0000313" key="18">
    <source>
        <dbReference type="Proteomes" id="UP001597369"/>
    </source>
</evidence>
<evidence type="ECO:0000256" key="3">
    <source>
        <dbReference type="ARBA" id="ARBA00022475"/>
    </source>
</evidence>
<evidence type="ECO:0000256" key="8">
    <source>
        <dbReference type="ARBA" id="ARBA00022801"/>
    </source>
</evidence>
<proteinExistence type="predicted"/>
<evidence type="ECO:0000256" key="10">
    <source>
        <dbReference type="ARBA" id="ARBA00022984"/>
    </source>
</evidence>
<evidence type="ECO:0000256" key="4">
    <source>
        <dbReference type="ARBA" id="ARBA00022519"/>
    </source>
</evidence>
<dbReference type="InterPro" id="IPR036138">
    <property type="entry name" value="PBP_dimer_sf"/>
</dbReference>
<dbReference type="SUPFAM" id="SSF56601">
    <property type="entry name" value="beta-lactamase/transpeptidase-like"/>
    <property type="match status" value="1"/>
</dbReference>
<comment type="subcellular location">
    <subcellularLocation>
        <location evidence="2">Cell membrane</location>
    </subcellularLocation>
    <subcellularLocation>
        <location evidence="1">Membrane</location>
        <topology evidence="1">Single-pass membrane protein</topology>
    </subcellularLocation>
</comment>
<dbReference type="InterPro" id="IPR005311">
    <property type="entry name" value="PBP_dimer"/>
</dbReference>
<dbReference type="SUPFAM" id="SSF56519">
    <property type="entry name" value="Penicillin binding protein dimerisation domain"/>
    <property type="match status" value="1"/>
</dbReference>
<dbReference type="PROSITE" id="PS51257">
    <property type="entry name" value="PROKAR_LIPOPROTEIN"/>
    <property type="match status" value="1"/>
</dbReference>
<keyword evidence="7 14" id="KW-0812">Transmembrane</keyword>
<keyword evidence="8 17" id="KW-0378">Hydrolase</keyword>
<dbReference type="Proteomes" id="UP001597369">
    <property type="component" value="Unassembled WGS sequence"/>
</dbReference>
<name>A0ABW4X5D9_9BACT</name>
<keyword evidence="10" id="KW-0573">Peptidoglycan synthesis</keyword>
<feature type="domain" description="Penicillin-binding protein dimerisation" evidence="16">
    <location>
        <begin position="51"/>
        <end position="212"/>
    </location>
</feature>
<evidence type="ECO:0000256" key="2">
    <source>
        <dbReference type="ARBA" id="ARBA00004236"/>
    </source>
</evidence>
<keyword evidence="13" id="KW-0961">Cell wall biogenesis/degradation</keyword>
<evidence type="ECO:0000256" key="5">
    <source>
        <dbReference type="ARBA" id="ARBA00022645"/>
    </source>
</evidence>
<feature type="transmembrane region" description="Helical" evidence="14">
    <location>
        <begin position="9"/>
        <end position="28"/>
    </location>
</feature>
<gene>
    <name evidence="17" type="primary">mrdA</name>
    <name evidence="17" type="ORF">ACFSKU_20675</name>
</gene>
<keyword evidence="18" id="KW-1185">Reference proteome</keyword>
<dbReference type="InterPro" id="IPR050515">
    <property type="entry name" value="Beta-lactam/transpept"/>
</dbReference>
<accession>A0ABW4X5D9</accession>
<dbReference type="NCBIfam" id="TIGR03423">
    <property type="entry name" value="pbp2_mrdA"/>
    <property type="match status" value="1"/>
</dbReference>
<dbReference type="Pfam" id="PF00905">
    <property type="entry name" value="Transpeptidase"/>
    <property type="match status" value="1"/>
</dbReference>
<evidence type="ECO:0000256" key="13">
    <source>
        <dbReference type="ARBA" id="ARBA00023316"/>
    </source>
</evidence>
<evidence type="ECO:0000256" key="14">
    <source>
        <dbReference type="SAM" id="Phobius"/>
    </source>
</evidence>
<comment type="caution">
    <text evidence="17">The sequence shown here is derived from an EMBL/GenBank/DDBJ whole genome shotgun (WGS) entry which is preliminary data.</text>
</comment>
<evidence type="ECO:0000256" key="6">
    <source>
        <dbReference type="ARBA" id="ARBA00022670"/>
    </source>
</evidence>
<dbReference type="PANTHER" id="PTHR30627:SF2">
    <property type="entry name" value="PEPTIDOGLYCAN D,D-TRANSPEPTIDASE MRDA"/>
    <property type="match status" value="1"/>
</dbReference>
<keyword evidence="6" id="KW-0645">Protease</keyword>